<dbReference type="InterPro" id="IPR001365">
    <property type="entry name" value="A_deaminase_dom"/>
</dbReference>
<gene>
    <name evidence="9" type="ordered locus">CJA_0563</name>
</gene>
<keyword evidence="3" id="KW-0479">Metal-binding</keyword>
<feature type="domain" description="Adenosine deaminase" evidence="8">
    <location>
        <begin position="186"/>
        <end position="466"/>
    </location>
</feature>
<dbReference type="GO" id="GO:0004000">
    <property type="term" value="F:adenosine deaminase activity"/>
    <property type="evidence" value="ECO:0007669"/>
    <property type="project" value="TreeGrafter"/>
</dbReference>
<organism evidence="9 10">
    <name type="scientific">Cellvibrio japonicus (strain Ueda107)</name>
    <name type="common">Pseudomonas fluorescens subsp. cellulosa</name>
    <dbReference type="NCBI Taxonomy" id="498211"/>
    <lineage>
        <taxon>Bacteria</taxon>
        <taxon>Pseudomonadati</taxon>
        <taxon>Pseudomonadota</taxon>
        <taxon>Gammaproteobacteria</taxon>
        <taxon>Cellvibrionales</taxon>
        <taxon>Cellvibrionaceae</taxon>
        <taxon>Cellvibrio</taxon>
    </lineage>
</organism>
<dbReference type="HOGENOM" id="CLU_522460_0_0_6"/>
<dbReference type="PANTHER" id="PTHR11409:SF42">
    <property type="entry name" value="ADENOSINE DEAMINASE-LIKE PROTEIN"/>
    <property type="match status" value="1"/>
</dbReference>
<dbReference type="GO" id="GO:0006154">
    <property type="term" value="P:adenosine catabolic process"/>
    <property type="evidence" value="ECO:0007669"/>
    <property type="project" value="TreeGrafter"/>
</dbReference>
<evidence type="ECO:0000256" key="4">
    <source>
        <dbReference type="ARBA" id="ARBA00022801"/>
    </source>
</evidence>
<dbReference type="GO" id="GO:0009117">
    <property type="term" value="P:nucleotide metabolic process"/>
    <property type="evidence" value="ECO:0007669"/>
    <property type="project" value="UniProtKB-KW"/>
</dbReference>
<name>B3PJF8_CELJU</name>
<evidence type="ECO:0000313" key="9">
    <source>
        <dbReference type="EMBL" id="ACE85059.1"/>
    </source>
</evidence>
<dbReference type="InterPro" id="IPR032466">
    <property type="entry name" value="Metal_Hydrolase"/>
</dbReference>
<proteinExistence type="inferred from homology"/>
<dbReference type="GO" id="GO:0046872">
    <property type="term" value="F:metal ion binding"/>
    <property type="evidence" value="ECO:0007669"/>
    <property type="project" value="UniProtKB-KW"/>
</dbReference>
<dbReference type="SUPFAM" id="SSF51556">
    <property type="entry name" value="Metallo-dependent hydrolases"/>
    <property type="match status" value="1"/>
</dbReference>
<dbReference type="Pfam" id="PF00962">
    <property type="entry name" value="A_deaminase"/>
    <property type="match status" value="1"/>
</dbReference>
<dbReference type="EMBL" id="CP000934">
    <property type="protein sequence ID" value="ACE85059.1"/>
    <property type="molecule type" value="Genomic_DNA"/>
</dbReference>
<evidence type="ECO:0000256" key="5">
    <source>
        <dbReference type="ARBA" id="ARBA00022833"/>
    </source>
</evidence>
<dbReference type="AlphaFoldDB" id="B3PJF8"/>
<dbReference type="InterPro" id="IPR006330">
    <property type="entry name" value="Ado/ade_deaminase"/>
</dbReference>
<dbReference type="STRING" id="498211.CJA_0563"/>
<keyword evidence="6" id="KW-0546">Nucleotide metabolism</keyword>
<evidence type="ECO:0000256" key="6">
    <source>
        <dbReference type="ARBA" id="ARBA00023080"/>
    </source>
</evidence>
<keyword evidence="10" id="KW-1185">Reference proteome</keyword>
<dbReference type="GO" id="GO:0046103">
    <property type="term" value="P:inosine biosynthetic process"/>
    <property type="evidence" value="ECO:0007669"/>
    <property type="project" value="TreeGrafter"/>
</dbReference>
<dbReference type="Proteomes" id="UP000001036">
    <property type="component" value="Chromosome"/>
</dbReference>
<sequence length="507" mass="58606">MLLRNLSFARVAGKFFCIVGCWAVSQTLIAQPMLAQPAPLYPIPSQPALAKPELVDDAWFEDFKTRATDAELYTFLYAMPKGGDLHNHMSGSVLSEWMYELALAQKAHGYIFYTKVNINNCRAFGNNEFGRRPYLLLFHNLLESSYEKLPDCEKAEYKPLAELNEKEKAGWLDSIRLNHEHEGRDEFFQTHWQRMDELLYSPYMEAEMLYRNMQAFGAEGLIYLESMMGSGGFRTPDGKPIANDEVVDIYRKRLQQADAKATGVTVRLQESILRFAPNAELQLIRAYELVARHRDLYVAVNMVGREDNDKGYPLRFAQTLRDLRKKYNNVRLSVHAGEVDEPNYHIRDTLLIGADRIGHGVNLISDKELLRQMRHGPYMVEINLISNLLLEYIASYDQHPFPEYLRLGIPVALSTDDRGMWDSNLTDEFFVAVKEYNLSWAELQALSRNSLQYSFVEDDIKQQLLATYERRARQFARQFRQKGVASLKGVKPVSYSFTCKRYQLCDF</sequence>
<dbReference type="Gene3D" id="3.20.20.140">
    <property type="entry name" value="Metal-dependent hydrolases"/>
    <property type="match status" value="1"/>
</dbReference>
<keyword evidence="5" id="KW-0862">Zinc</keyword>
<comment type="catalytic activity">
    <reaction evidence="7">
        <text>N(6)-methyl-AMP + H2O + H(+) = IMP + methylamine</text>
        <dbReference type="Rhea" id="RHEA:16001"/>
        <dbReference type="ChEBI" id="CHEBI:15377"/>
        <dbReference type="ChEBI" id="CHEBI:15378"/>
        <dbReference type="ChEBI" id="CHEBI:58053"/>
        <dbReference type="ChEBI" id="CHEBI:59338"/>
        <dbReference type="ChEBI" id="CHEBI:144842"/>
    </reaction>
    <physiologicalReaction direction="left-to-right" evidence="7">
        <dbReference type="Rhea" id="RHEA:16002"/>
    </physiologicalReaction>
</comment>
<evidence type="ECO:0000313" key="10">
    <source>
        <dbReference type="Proteomes" id="UP000001036"/>
    </source>
</evidence>
<keyword evidence="4" id="KW-0378">Hydrolase</keyword>
<evidence type="ECO:0000256" key="1">
    <source>
        <dbReference type="ARBA" id="ARBA00001947"/>
    </source>
</evidence>
<reference evidence="9 10" key="1">
    <citation type="journal article" date="2008" name="J. Bacteriol.">
        <title>Insights into plant cell wall degradation from the genome sequence of the soil bacterium Cellvibrio japonicus.</title>
        <authorList>
            <person name="Deboy R.T."/>
            <person name="Mongodin E.F."/>
            <person name="Fouts D.E."/>
            <person name="Tailford L.E."/>
            <person name="Khouri H."/>
            <person name="Emerson J.B."/>
            <person name="Mohamoud Y."/>
            <person name="Watkins K."/>
            <person name="Henrissat B."/>
            <person name="Gilbert H.J."/>
            <person name="Nelson K.E."/>
        </authorList>
    </citation>
    <scope>NUCLEOTIDE SEQUENCE [LARGE SCALE GENOMIC DNA]</scope>
    <source>
        <strain evidence="9 10">Ueda107</strain>
    </source>
</reference>
<dbReference type="RefSeq" id="WP_012486243.1">
    <property type="nucleotide sequence ID" value="NC_010995.1"/>
</dbReference>
<protein>
    <submittedName>
        <fullName evidence="9">Putative adenosine deaminase</fullName>
    </submittedName>
</protein>
<dbReference type="KEGG" id="cja:CJA_0563"/>
<dbReference type="PANTHER" id="PTHR11409">
    <property type="entry name" value="ADENOSINE DEAMINASE"/>
    <property type="match status" value="1"/>
</dbReference>
<comment type="cofactor">
    <cofactor evidence="1">
        <name>Zn(2+)</name>
        <dbReference type="ChEBI" id="CHEBI:29105"/>
    </cofactor>
</comment>
<evidence type="ECO:0000256" key="3">
    <source>
        <dbReference type="ARBA" id="ARBA00022723"/>
    </source>
</evidence>
<evidence type="ECO:0000256" key="2">
    <source>
        <dbReference type="ARBA" id="ARBA00006676"/>
    </source>
</evidence>
<evidence type="ECO:0000259" key="8">
    <source>
        <dbReference type="Pfam" id="PF00962"/>
    </source>
</evidence>
<accession>B3PJF8</accession>
<dbReference type="eggNOG" id="COG1816">
    <property type="taxonomic scope" value="Bacteria"/>
</dbReference>
<comment type="similarity">
    <text evidence="2">Belongs to the metallo-dependent hydrolases superfamily. Adenosine and AMP deaminases family.</text>
</comment>
<evidence type="ECO:0000256" key="7">
    <source>
        <dbReference type="ARBA" id="ARBA00048787"/>
    </source>
</evidence>